<dbReference type="EMBL" id="HBKR01002030">
    <property type="protein sequence ID" value="CAE2268595.1"/>
    <property type="molecule type" value="Transcribed_RNA"/>
</dbReference>
<comment type="catalytic activity">
    <reaction evidence="7">
        <text>L-seryl-[protein] + ATP = O-phospho-L-seryl-[protein] + ADP + H(+)</text>
        <dbReference type="Rhea" id="RHEA:17989"/>
        <dbReference type="Rhea" id="RHEA-COMP:9863"/>
        <dbReference type="Rhea" id="RHEA-COMP:11604"/>
        <dbReference type="ChEBI" id="CHEBI:15378"/>
        <dbReference type="ChEBI" id="CHEBI:29999"/>
        <dbReference type="ChEBI" id="CHEBI:30616"/>
        <dbReference type="ChEBI" id="CHEBI:83421"/>
        <dbReference type="ChEBI" id="CHEBI:456216"/>
        <dbReference type="EC" id="2.7.11.1"/>
    </reaction>
</comment>
<organism evidence="11">
    <name type="scientific">Paramoeba aestuarina</name>
    <dbReference type="NCBI Taxonomy" id="180227"/>
    <lineage>
        <taxon>Eukaryota</taxon>
        <taxon>Amoebozoa</taxon>
        <taxon>Discosea</taxon>
        <taxon>Flabellinia</taxon>
        <taxon>Dactylopodida</taxon>
        <taxon>Paramoebidae</taxon>
        <taxon>Paramoeba</taxon>
    </lineage>
</organism>
<feature type="region of interest" description="Disordered" evidence="9">
    <location>
        <begin position="1"/>
        <end position="84"/>
    </location>
</feature>
<dbReference type="InterPro" id="IPR000719">
    <property type="entry name" value="Prot_kinase_dom"/>
</dbReference>
<evidence type="ECO:0000256" key="2">
    <source>
        <dbReference type="ARBA" id="ARBA00022679"/>
    </source>
</evidence>
<feature type="compositionally biased region" description="Polar residues" evidence="9">
    <location>
        <begin position="9"/>
        <end position="21"/>
    </location>
</feature>
<accession>A0A7S4N6Z5</accession>
<dbReference type="InterPro" id="IPR001245">
    <property type="entry name" value="Ser-Thr/Tyr_kinase_cat_dom"/>
</dbReference>
<feature type="compositionally biased region" description="Basic and acidic residues" evidence="9">
    <location>
        <begin position="31"/>
        <end position="55"/>
    </location>
</feature>
<name>A0A7S4N6Z5_9EUKA</name>
<reference evidence="11" key="1">
    <citation type="submission" date="2021-01" db="EMBL/GenBank/DDBJ databases">
        <authorList>
            <person name="Corre E."/>
            <person name="Pelletier E."/>
            <person name="Niang G."/>
            <person name="Scheremetjew M."/>
            <person name="Finn R."/>
            <person name="Kale V."/>
            <person name="Holt S."/>
            <person name="Cochrane G."/>
            <person name="Meng A."/>
            <person name="Brown T."/>
            <person name="Cohen L."/>
        </authorList>
    </citation>
    <scope>NUCLEOTIDE SEQUENCE</scope>
    <source>
        <strain evidence="11">SoJaBio B1-5/56/2</strain>
    </source>
</reference>
<dbReference type="PANTHER" id="PTHR44329">
    <property type="entry name" value="SERINE/THREONINE-PROTEIN KINASE TNNI3K-RELATED"/>
    <property type="match status" value="1"/>
</dbReference>
<evidence type="ECO:0000256" key="5">
    <source>
        <dbReference type="ARBA" id="ARBA00022840"/>
    </source>
</evidence>
<evidence type="ECO:0000256" key="3">
    <source>
        <dbReference type="ARBA" id="ARBA00022741"/>
    </source>
</evidence>
<gene>
    <name evidence="11" type="ORF">NAES01612_LOCUS1310</name>
</gene>
<evidence type="ECO:0000256" key="8">
    <source>
        <dbReference type="PROSITE-ProRule" id="PRU10141"/>
    </source>
</evidence>
<dbReference type="InterPro" id="IPR017441">
    <property type="entry name" value="Protein_kinase_ATP_BS"/>
</dbReference>
<dbReference type="PROSITE" id="PS00107">
    <property type="entry name" value="PROTEIN_KINASE_ATP"/>
    <property type="match status" value="1"/>
</dbReference>
<feature type="domain" description="Protein kinase" evidence="10">
    <location>
        <begin position="91"/>
        <end position="382"/>
    </location>
</feature>
<evidence type="ECO:0000256" key="9">
    <source>
        <dbReference type="SAM" id="MobiDB-lite"/>
    </source>
</evidence>
<dbReference type="Gene3D" id="1.10.510.10">
    <property type="entry name" value="Transferase(Phosphotransferase) domain 1"/>
    <property type="match status" value="1"/>
</dbReference>
<dbReference type="InterPro" id="IPR051681">
    <property type="entry name" value="Ser/Thr_Kinases-Pseudokinases"/>
</dbReference>
<evidence type="ECO:0000313" key="11">
    <source>
        <dbReference type="EMBL" id="CAE2268595.1"/>
    </source>
</evidence>
<evidence type="ECO:0000259" key="10">
    <source>
        <dbReference type="PROSITE" id="PS50011"/>
    </source>
</evidence>
<evidence type="ECO:0000256" key="7">
    <source>
        <dbReference type="ARBA" id="ARBA00048679"/>
    </source>
</evidence>
<keyword evidence="1" id="KW-0723">Serine/threonine-protein kinase</keyword>
<evidence type="ECO:0000256" key="6">
    <source>
        <dbReference type="ARBA" id="ARBA00047899"/>
    </source>
</evidence>
<feature type="compositionally biased region" description="Acidic residues" evidence="9">
    <location>
        <begin position="56"/>
        <end position="65"/>
    </location>
</feature>
<keyword evidence="4" id="KW-0418">Kinase</keyword>
<dbReference type="AlphaFoldDB" id="A0A7S4N6Z5"/>
<sequence>MSEGFALNRSASSGAILSQPSFDLDDIEIDLEIKEKGDKKEEEKEEKQEEEKEESKEDDDDDEESEKSGSEIGRDSGGGADIGPMLDQECVKLKKKVGSGSYGEVYQATYNGQVVAVKIPSQNTPAKPSASDVLRQSSITLIQNDMDDHQLQQLRKEIQVLTTKRHPCLLMMMGICLGDTGVWIVTEFCSNKDLLTYFEKKGNYVTTMQVSEWRVQVAQGMRWLHSEPCVLHLDLKLDNVFLDLNLKAKIGDFGISAITEKQNEKRDGKTMGMTLGNMLHEAPEVIQGLPFDSKADVYGFGILCWEISNATEWDASMSAEEMASGSVEDLTRIFESGIVDGTRRPKLTQGQTRLNNLLEKCWTSSPQDRLSFQEIVPQLKLLTVYSLIPNESVADFWVKQFGDVIKVPFNTFMSALSRSKLVNPKEFINKRCKLTIRRFLQVQSDTSPVYVDVFGRFVRVFMAFLPMSPSILTSVFRCPHFDPCATEEDVVSLLEETPVGTGVLTYVSPYERHNPSISVILHTTGHRGELDQAVVIADQKEKVYVLRKPTTSSLSSPKDFPASPLLKHNRQFSEIPDEIKFSDFSELCKWVEMRNEELATDEPPSNFCASPGPSFILPSASPALGLPVPRGRSASSCPAVRNPRASNPHTSPLLPKPKNISITPPAPFSLDLDDSSSSSSSSPTSSKKSAAASSSPLRSTSSSTSLSKDISSTTKFHSTTNLYDSVQQMTIKKGDS</sequence>
<proteinExistence type="predicted"/>
<dbReference type="PANTHER" id="PTHR44329:SF288">
    <property type="entry name" value="MITOGEN-ACTIVATED PROTEIN KINASE KINASE KINASE 20"/>
    <property type="match status" value="1"/>
</dbReference>
<keyword evidence="3 8" id="KW-0547">Nucleotide-binding</keyword>
<feature type="compositionally biased region" description="Polar residues" evidence="9">
    <location>
        <begin position="716"/>
        <end position="730"/>
    </location>
</feature>
<dbReference type="Gene3D" id="3.30.200.20">
    <property type="entry name" value="Phosphorylase Kinase, domain 1"/>
    <property type="match status" value="1"/>
</dbReference>
<dbReference type="SUPFAM" id="SSF56112">
    <property type="entry name" value="Protein kinase-like (PK-like)"/>
    <property type="match status" value="1"/>
</dbReference>
<keyword evidence="2" id="KW-0808">Transferase</keyword>
<dbReference type="GO" id="GO:0004674">
    <property type="term" value="F:protein serine/threonine kinase activity"/>
    <property type="evidence" value="ECO:0007669"/>
    <property type="project" value="UniProtKB-KW"/>
</dbReference>
<dbReference type="SMART" id="SM00220">
    <property type="entry name" value="S_TKc"/>
    <property type="match status" value="1"/>
</dbReference>
<feature type="region of interest" description="Disordered" evidence="9">
    <location>
        <begin position="627"/>
        <end position="736"/>
    </location>
</feature>
<dbReference type="PROSITE" id="PS00108">
    <property type="entry name" value="PROTEIN_KINASE_ST"/>
    <property type="match status" value="1"/>
</dbReference>
<protein>
    <recommendedName>
        <fullName evidence="10">Protein kinase domain-containing protein</fullName>
    </recommendedName>
</protein>
<feature type="compositionally biased region" description="Low complexity" evidence="9">
    <location>
        <begin position="675"/>
        <end position="715"/>
    </location>
</feature>
<dbReference type="PROSITE" id="PS50011">
    <property type="entry name" value="PROTEIN_KINASE_DOM"/>
    <property type="match status" value="1"/>
</dbReference>
<dbReference type="Pfam" id="PF07714">
    <property type="entry name" value="PK_Tyr_Ser-Thr"/>
    <property type="match status" value="1"/>
</dbReference>
<feature type="binding site" evidence="8">
    <location>
        <position position="127"/>
    </location>
    <ligand>
        <name>ATP</name>
        <dbReference type="ChEBI" id="CHEBI:30616"/>
    </ligand>
</feature>
<evidence type="ECO:0000256" key="4">
    <source>
        <dbReference type="ARBA" id="ARBA00022777"/>
    </source>
</evidence>
<dbReference type="InterPro" id="IPR011009">
    <property type="entry name" value="Kinase-like_dom_sf"/>
</dbReference>
<comment type="catalytic activity">
    <reaction evidence="6">
        <text>L-threonyl-[protein] + ATP = O-phospho-L-threonyl-[protein] + ADP + H(+)</text>
        <dbReference type="Rhea" id="RHEA:46608"/>
        <dbReference type="Rhea" id="RHEA-COMP:11060"/>
        <dbReference type="Rhea" id="RHEA-COMP:11605"/>
        <dbReference type="ChEBI" id="CHEBI:15378"/>
        <dbReference type="ChEBI" id="CHEBI:30013"/>
        <dbReference type="ChEBI" id="CHEBI:30616"/>
        <dbReference type="ChEBI" id="CHEBI:61977"/>
        <dbReference type="ChEBI" id="CHEBI:456216"/>
        <dbReference type="EC" id="2.7.11.1"/>
    </reaction>
</comment>
<keyword evidence="5 8" id="KW-0067">ATP-binding</keyword>
<dbReference type="GO" id="GO:0005524">
    <property type="term" value="F:ATP binding"/>
    <property type="evidence" value="ECO:0007669"/>
    <property type="project" value="UniProtKB-UniRule"/>
</dbReference>
<evidence type="ECO:0000256" key="1">
    <source>
        <dbReference type="ARBA" id="ARBA00022527"/>
    </source>
</evidence>
<dbReference type="InterPro" id="IPR008271">
    <property type="entry name" value="Ser/Thr_kinase_AS"/>
</dbReference>